<feature type="repeat" description="RCC1" evidence="2">
    <location>
        <begin position="183"/>
        <end position="250"/>
    </location>
</feature>
<feature type="repeat" description="RCC1" evidence="2">
    <location>
        <begin position="251"/>
        <end position="304"/>
    </location>
</feature>
<dbReference type="Gene3D" id="1.25.40.20">
    <property type="entry name" value="Ankyrin repeat-containing domain"/>
    <property type="match status" value="1"/>
</dbReference>
<sequence length="721" mass="82544">MNCTNVPKLNKLKKDSLLKRDVFGRTILHIIILSSDIESLRVLTRNTDFQSILQLTDFENGWNCLHYIIYYKKIKCLKVLVEYLQRISIQNNLFHPSSPLMELLRCKDRCGNTPLHLLDNDFKDLLWIPEYIDEEIGFNLKYRYESLIQEDGVVDKDTHVNTEQRKPFLKSSKIEWNEKRGGSEVYVLGRNSNNQLGVGDSTDRVTPTMLSHSSFKQVQEDLDSISEVLQQPRYKQIVISKNHSLVVTKDGEVFSCGIGARGRLGHGIEDLNDYFKFQRISFFNDMFIKDAAISNNHSVVLTSHNQVYAWGLNSFNQLGVPNSAVSKKKKITHYLDNFLATPTLVSGELRNVGSNLLGVKVSKIHSVVWSRNALYFWGLNVGQMGIACTHGDIEVKLHDQALKGEIQASPKMVSLRDDIKCVTTTTILTYVVTSINEIHAFVNHKHLKLPKIPIKGYNDKHFDLFKPRRITEAAVIKKIVTSGPDHSMILLSNGSVLSFSLNMTDIKSTKYTSVWKAYDRDMVALDIDMSEDGSVVLCTRNGSVYIKSAVSKQRKNSMSATTLPIATTKNKFKKIENLNKVVKVSTFDFSSFGFIRDDIDILPLKVPKNDFFTDIENLSPIIDYVPDRKQSELLNFDCKLDTYMTNFIYPKSQHDVDVDDDDDEDGVVFQTHTTSKERVVDSLDENYHNKYDYTKNKPIPPLIYLYRSVFFFFKSFHSFFL</sequence>
<dbReference type="InterPro" id="IPR002110">
    <property type="entry name" value="Ankyrin_rpt"/>
</dbReference>
<dbReference type="InterPro" id="IPR036770">
    <property type="entry name" value="Ankyrin_rpt-contain_sf"/>
</dbReference>
<proteinExistence type="predicted"/>
<dbReference type="InterPro" id="IPR009091">
    <property type="entry name" value="RCC1/BLIP-II"/>
</dbReference>
<evidence type="ECO:0000313" key="3">
    <source>
        <dbReference type="EMBL" id="EER30461.1"/>
    </source>
</evidence>
<dbReference type="InterPro" id="IPR000758">
    <property type="entry name" value="Enterovir_OMP"/>
</dbReference>
<dbReference type="Proteomes" id="UP000002037">
    <property type="component" value="Unassembled WGS sequence"/>
</dbReference>
<dbReference type="STRING" id="294747.C5MIG7"/>
<dbReference type="PANTHER" id="PTHR22872">
    <property type="entry name" value="BTK-BINDING PROTEIN-RELATED"/>
    <property type="match status" value="1"/>
</dbReference>
<dbReference type="InterPro" id="IPR051625">
    <property type="entry name" value="Signaling_Regulatory_Domain"/>
</dbReference>
<feature type="repeat" description="RCC1" evidence="2">
    <location>
        <begin position="305"/>
        <end position="372"/>
    </location>
</feature>
<dbReference type="PROSITE" id="PS00694">
    <property type="entry name" value="ENT_VIR_OMP_1"/>
    <property type="match status" value="1"/>
</dbReference>
<gene>
    <name evidence="3" type="ORF">CTRG_05860</name>
</gene>
<dbReference type="GO" id="GO:0044384">
    <property type="term" value="C:host outer membrane"/>
    <property type="evidence" value="ECO:0007669"/>
    <property type="project" value="InterPro"/>
</dbReference>
<dbReference type="PROSITE" id="PS50012">
    <property type="entry name" value="RCC1_3"/>
    <property type="match status" value="3"/>
</dbReference>
<dbReference type="EMBL" id="GG692404">
    <property type="protein sequence ID" value="EER30461.1"/>
    <property type="molecule type" value="Genomic_DNA"/>
</dbReference>
<dbReference type="RefSeq" id="XP_002546382.1">
    <property type="nucleotide sequence ID" value="XM_002546336.1"/>
</dbReference>
<evidence type="ECO:0000256" key="2">
    <source>
        <dbReference type="PROSITE-ProRule" id="PRU00235"/>
    </source>
</evidence>
<keyword evidence="1" id="KW-0677">Repeat</keyword>
<dbReference type="GeneID" id="8300209"/>
<dbReference type="OrthoDB" id="1893551at2759"/>
<dbReference type="Pfam" id="PF13540">
    <property type="entry name" value="RCC1_2"/>
    <property type="match status" value="2"/>
</dbReference>
<dbReference type="Gene3D" id="2.130.10.30">
    <property type="entry name" value="Regulator of chromosome condensation 1/beta-lactamase-inhibitor protein II"/>
    <property type="match status" value="1"/>
</dbReference>
<evidence type="ECO:0000256" key="1">
    <source>
        <dbReference type="ARBA" id="ARBA00022737"/>
    </source>
</evidence>
<dbReference type="InterPro" id="IPR000408">
    <property type="entry name" value="Reg_chr_condens"/>
</dbReference>
<organism evidence="3 4">
    <name type="scientific">Candida tropicalis (strain ATCC MYA-3404 / T1)</name>
    <name type="common">Yeast</name>
    <dbReference type="NCBI Taxonomy" id="294747"/>
    <lineage>
        <taxon>Eukaryota</taxon>
        <taxon>Fungi</taxon>
        <taxon>Dikarya</taxon>
        <taxon>Ascomycota</taxon>
        <taxon>Saccharomycotina</taxon>
        <taxon>Pichiomycetes</taxon>
        <taxon>Debaryomycetaceae</taxon>
        <taxon>Candida/Lodderomyces clade</taxon>
        <taxon>Candida</taxon>
    </lineage>
</organism>
<dbReference type="SUPFAM" id="SSF50985">
    <property type="entry name" value="RCC1/BLIP-II"/>
    <property type="match status" value="1"/>
</dbReference>
<name>C5MIG7_CANTT</name>
<reference evidence="3 4" key="1">
    <citation type="journal article" date="2009" name="Nature">
        <title>Evolution of pathogenicity and sexual reproduction in eight Candida genomes.</title>
        <authorList>
            <person name="Butler G."/>
            <person name="Rasmussen M.D."/>
            <person name="Lin M.F."/>
            <person name="Santos M.A."/>
            <person name="Sakthikumar S."/>
            <person name="Munro C.A."/>
            <person name="Rheinbay E."/>
            <person name="Grabherr M."/>
            <person name="Forche A."/>
            <person name="Reedy J.L."/>
            <person name="Agrafioti I."/>
            <person name="Arnaud M.B."/>
            <person name="Bates S."/>
            <person name="Brown A.J."/>
            <person name="Brunke S."/>
            <person name="Costanzo M.C."/>
            <person name="Fitzpatrick D.A."/>
            <person name="de Groot P.W."/>
            <person name="Harris D."/>
            <person name="Hoyer L.L."/>
            <person name="Hube B."/>
            <person name="Klis F.M."/>
            <person name="Kodira C."/>
            <person name="Lennard N."/>
            <person name="Logue M.E."/>
            <person name="Martin R."/>
            <person name="Neiman A.M."/>
            <person name="Nikolaou E."/>
            <person name="Quail M.A."/>
            <person name="Quinn J."/>
            <person name="Santos M.C."/>
            <person name="Schmitzberger F.F."/>
            <person name="Sherlock G."/>
            <person name="Shah P."/>
            <person name="Silverstein K.A."/>
            <person name="Skrzypek M.S."/>
            <person name="Soll D."/>
            <person name="Staggs R."/>
            <person name="Stansfield I."/>
            <person name="Stumpf M.P."/>
            <person name="Sudbery P.E."/>
            <person name="Srikantha T."/>
            <person name="Zeng Q."/>
            <person name="Berman J."/>
            <person name="Berriman M."/>
            <person name="Heitman J."/>
            <person name="Gow N.A."/>
            <person name="Lorenz M.C."/>
            <person name="Birren B.W."/>
            <person name="Kellis M."/>
            <person name="Cuomo C.A."/>
        </authorList>
    </citation>
    <scope>NUCLEOTIDE SEQUENCE [LARGE SCALE GENOMIC DNA]</scope>
    <source>
        <strain evidence="4">ATCC MYA-3404 / T1</strain>
    </source>
</reference>
<protein>
    <submittedName>
        <fullName evidence="3">Uncharacterized protein</fullName>
    </submittedName>
</protein>
<dbReference type="VEuPathDB" id="FungiDB:CTRG_05860"/>
<accession>C5MIG7</accession>
<dbReference type="HOGENOM" id="CLU_383553_0_0_1"/>
<dbReference type="eggNOG" id="KOG0783">
    <property type="taxonomic scope" value="Eukaryota"/>
</dbReference>
<dbReference type="KEGG" id="ctp:CTRG_05860"/>
<dbReference type="PANTHER" id="PTHR22872:SF2">
    <property type="entry name" value="INHIBITOR OF BRUTON TYROSINE KINASE"/>
    <property type="match status" value="1"/>
</dbReference>
<dbReference type="SMART" id="SM00248">
    <property type="entry name" value="ANK"/>
    <property type="match status" value="2"/>
</dbReference>
<dbReference type="AlphaFoldDB" id="C5MIG7"/>
<keyword evidence="4" id="KW-1185">Reference proteome</keyword>
<dbReference type="SUPFAM" id="SSF48403">
    <property type="entry name" value="Ankyrin repeat"/>
    <property type="match status" value="1"/>
</dbReference>
<evidence type="ECO:0000313" key="4">
    <source>
        <dbReference type="Proteomes" id="UP000002037"/>
    </source>
</evidence>